<organism evidence="2 3">
    <name type="scientific">Potamilus streckersoni</name>
    <dbReference type="NCBI Taxonomy" id="2493646"/>
    <lineage>
        <taxon>Eukaryota</taxon>
        <taxon>Metazoa</taxon>
        <taxon>Spiralia</taxon>
        <taxon>Lophotrochozoa</taxon>
        <taxon>Mollusca</taxon>
        <taxon>Bivalvia</taxon>
        <taxon>Autobranchia</taxon>
        <taxon>Heteroconchia</taxon>
        <taxon>Palaeoheterodonta</taxon>
        <taxon>Unionida</taxon>
        <taxon>Unionoidea</taxon>
        <taxon>Unionidae</taxon>
        <taxon>Ambleminae</taxon>
        <taxon>Lampsilini</taxon>
        <taxon>Potamilus</taxon>
    </lineage>
</organism>
<comment type="caution">
    <text evidence="2">The sequence shown here is derived from an EMBL/GenBank/DDBJ whole genome shotgun (WGS) entry which is preliminary data.</text>
</comment>
<proteinExistence type="predicted"/>
<gene>
    <name evidence="2" type="ORF">CHS0354_016869</name>
</gene>
<name>A0AAE0VQT1_9BIVA</name>
<evidence type="ECO:0000313" key="2">
    <source>
        <dbReference type="EMBL" id="KAK3587173.1"/>
    </source>
</evidence>
<protein>
    <submittedName>
        <fullName evidence="2">Uncharacterized protein</fullName>
    </submittedName>
</protein>
<feature type="region of interest" description="Disordered" evidence="1">
    <location>
        <begin position="41"/>
        <end position="90"/>
    </location>
</feature>
<dbReference type="EMBL" id="JAEAOA010001035">
    <property type="protein sequence ID" value="KAK3587173.1"/>
    <property type="molecule type" value="Genomic_DNA"/>
</dbReference>
<dbReference type="AlphaFoldDB" id="A0AAE0VQT1"/>
<feature type="compositionally biased region" description="Acidic residues" evidence="1">
    <location>
        <begin position="81"/>
        <end position="90"/>
    </location>
</feature>
<reference evidence="2" key="2">
    <citation type="journal article" date="2021" name="Genome Biol. Evol.">
        <title>Developing a high-quality reference genome for a parasitic bivalve with doubly uniparental inheritance (Bivalvia: Unionida).</title>
        <authorList>
            <person name="Smith C.H."/>
        </authorList>
    </citation>
    <scope>NUCLEOTIDE SEQUENCE</scope>
    <source>
        <strain evidence="2">CHS0354</strain>
        <tissue evidence="2">Mantle</tissue>
    </source>
</reference>
<reference evidence="2" key="1">
    <citation type="journal article" date="2021" name="Genome Biol. Evol.">
        <title>A High-Quality Reference Genome for a Parasitic Bivalve with Doubly Uniparental Inheritance (Bivalvia: Unionida).</title>
        <authorList>
            <person name="Smith C.H."/>
        </authorList>
    </citation>
    <scope>NUCLEOTIDE SEQUENCE</scope>
    <source>
        <strain evidence="2">CHS0354</strain>
    </source>
</reference>
<evidence type="ECO:0000256" key="1">
    <source>
        <dbReference type="SAM" id="MobiDB-lite"/>
    </source>
</evidence>
<accession>A0AAE0VQT1</accession>
<sequence>MNFKQLLGKYCNKWLKQTKVRLQIEDADLAPNEAVDQIRNGISVPKGKKEEGEVTEDEDKELDTFDEKALETESERNNGNETDEDMDMET</sequence>
<dbReference type="Proteomes" id="UP001195483">
    <property type="component" value="Unassembled WGS sequence"/>
</dbReference>
<feature type="compositionally biased region" description="Basic and acidic residues" evidence="1">
    <location>
        <begin position="62"/>
        <end position="78"/>
    </location>
</feature>
<reference evidence="2" key="3">
    <citation type="submission" date="2023-05" db="EMBL/GenBank/DDBJ databases">
        <authorList>
            <person name="Smith C.H."/>
        </authorList>
    </citation>
    <scope>NUCLEOTIDE SEQUENCE</scope>
    <source>
        <strain evidence="2">CHS0354</strain>
        <tissue evidence="2">Mantle</tissue>
    </source>
</reference>
<evidence type="ECO:0000313" key="3">
    <source>
        <dbReference type="Proteomes" id="UP001195483"/>
    </source>
</evidence>
<keyword evidence="3" id="KW-1185">Reference proteome</keyword>